<dbReference type="OMA" id="RIHFITH"/>
<dbReference type="GeneID" id="6004653"/>
<accession>A8N008</accession>
<dbReference type="Proteomes" id="UP000001861">
    <property type="component" value="Unassembled WGS sequence"/>
</dbReference>
<dbReference type="AlphaFoldDB" id="A8N008"/>
<protein>
    <submittedName>
        <fullName evidence="1">Uncharacterized protein</fullName>
    </submittedName>
</protein>
<comment type="caution">
    <text evidence="1">The sequence shown here is derived from an EMBL/GenBank/DDBJ whole genome shotgun (WGS) entry which is preliminary data.</text>
</comment>
<keyword evidence="2" id="KW-1185">Reference proteome</keyword>
<proteinExistence type="predicted"/>
<dbReference type="RefSeq" id="XP_001828197.2">
    <property type="nucleotide sequence ID" value="XM_001828145.2"/>
</dbReference>
<dbReference type="KEGG" id="cci:CC1G_02778"/>
<dbReference type="VEuPathDB" id="FungiDB:CC1G_02778"/>
<reference evidence="1 2" key="1">
    <citation type="journal article" date="2010" name="Proc. Natl. Acad. Sci. U.S.A.">
        <title>Insights into evolution of multicellular fungi from the assembled chromosomes of the mushroom Coprinopsis cinerea (Coprinus cinereus).</title>
        <authorList>
            <person name="Stajich J.E."/>
            <person name="Wilke S.K."/>
            <person name="Ahren D."/>
            <person name="Au C.H."/>
            <person name="Birren B.W."/>
            <person name="Borodovsky M."/>
            <person name="Burns C."/>
            <person name="Canback B."/>
            <person name="Casselton L.A."/>
            <person name="Cheng C.K."/>
            <person name="Deng J."/>
            <person name="Dietrich F.S."/>
            <person name="Fargo D.C."/>
            <person name="Farman M.L."/>
            <person name="Gathman A.C."/>
            <person name="Goldberg J."/>
            <person name="Guigo R."/>
            <person name="Hoegger P.J."/>
            <person name="Hooker J.B."/>
            <person name="Huggins A."/>
            <person name="James T.Y."/>
            <person name="Kamada T."/>
            <person name="Kilaru S."/>
            <person name="Kodira C."/>
            <person name="Kues U."/>
            <person name="Kupfer D."/>
            <person name="Kwan H.S."/>
            <person name="Lomsadze A."/>
            <person name="Li W."/>
            <person name="Lilly W.W."/>
            <person name="Ma L.J."/>
            <person name="Mackey A.J."/>
            <person name="Manning G."/>
            <person name="Martin F."/>
            <person name="Muraguchi H."/>
            <person name="Natvig D.O."/>
            <person name="Palmerini H."/>
            <person name="Ramesh M.A."/>
            <person name="Rehmeyer C.J."/>
            <person name="Roe B.A."/>
            <person name="Shenoy N."/>
            <person name="Stanke M."/>
            <person name="Ter-Hovhannisyan V."/>
            <person name="Tunlid A."/>
            <person name="Velagapudi R."/>
            <person name="Vision T.J."/>
            <person name="Zeng Q."/>
            <person name="Zolan M.E."/>
            <person name="Pukkila P.J."/>
        </authorList>
    </citation>
    <scope>NUCLEOTIDE SEQUENCE [LARGE SCALE GENOMIC DNA]</scope>
    <source>
        <strain evidence="2">Okayama-7 / 130 / ATCC MYA-4618 / FGSC 9003</strain>
    </source>
</reference>
<evidence type="ECO:0000313" key="1">
    <source>
        <dbReference type="EMBL" id="EAU93548.2"/>
    </source>
</evidence>
<sequence>MSSTLIKDGVLVTPMKEHFPPEILLEIMTLSDRGTLAALALVERGMNKEAEAHLYQRLVLHDEDPNLVQCLRTLASNRTKARLVKRMKIMLSSSQIKRFVRHLKEAMRTTGRVTQLSLEWTNCWSGNSQCYAAIEDILIDSPFALKSLYCTASDMELQEIIRNQPLLEAIGLFDPSQCFNSAEFLSTARLLFSPGEDHLCRFTKLKPYIPGLERPDRLTELPMIFQLCWRIDKGETDTTGTKRGLVGLAPGLFPRQMAEILYIVSKSLVQLGDLYDLPNSTFRANGIRILIVWWLECPELSEAERFWESVGQCFPNVTEIEMYLKLTWDSSNADATLHDTLRERLSDP</sequence>
<gene>
    <name evidence="1" type="ORF">CC1G_02778</name>
</gene>
<evidence type="ECO:0000313" key="2">
    <source>
        <dbReference type="Proteomes" id="UP000001861"/>
    </source>
</evidence>
<name>A8N008_COPC7</name>
<organism evidence="1 2">
    <name type="scientific">Coprinopsis cinerea (strain Okayama-7 / 130 / ATCC MYA-4618 / FGSC 9003)</name>
    <name type="common">Inky cap fungus</name>
    <name type="synonym">Hormographiella aspergillata</name>
    <dbReference type="NCBI Taxonomy" id="240176"/>
    <lineage>
        <taxon>Eukaryota</taxon>
        <taxon>Fungi</taxon>
        <taxon>Dikarya</taxon>
        <taxon>Basidiomycota</taxon>
        <taxon>Agaricomycotina</taxon>
        <taxon>Agaricomycetes</taxon>
        <taxon>Agaricomycetidae</taxon>
        <taxon>Agaricales</taxon>
        <taxon>Agaricineae</taxon>
        <taxon>Psathyrellaceae</taxon>
        <taxon>Coprinopsis</taxon>
    </lineage>
</organism>
<dbReference type="HOGENOM" id="CLU_796971_0_0_1"/>
<dbReference type="InParanoid" id="A8N008"/>
<dbReference type="EMBL" id="AACS02000001">
    <property type="protein sequence ID" value="EAU93548.2"/>
    <property type="molecule type" value="Genomic_DNA"/>
</dbReference>